<reference evidence="4" key="2">
    <citation type="journal article" date="2020" name="Plant Dis.">
        <title>A Grain Rot of Rice in Iran Caused by a Xanthomonas Strain Closely Related to X. sacchari.</title>
        <authorList>
            <person name="Mirghasempour S.A."/>
            <person name="Huang S."/>
            <person name="Studholme D.J."/>
            <person name="Brady C.L."/>
        </authorList>
    </citation>
    <scope>NUCLEOTIDE SEQUENCE</scope>
    <source>
        <strain evidence="4">SAM114</strain>
    </source>
</reference>
<evidence type="ECO:0000313" key="3">
    <source>
        <dbReference type="EMBL" id="MRG98853.1"/>
    </source>
</evidence>
<accession>A0A6N7Q3M9</accession>
<dbReference type="Proteomes" id="UP000439314">
    <property type="component" value="Unassembled WGS sequence"/>
</dbReference>
<proteinExistence type="predicted"/>
<dbReference type="RefSeq" id="WP_153750355.1">
    <property type="nucleotide sequence ID" value="NZ_WJPN01000001.1"/>
</dbReference>
<dbReference type="AlphaFoldDB" id="A0A6N7Q3M9"/>
<evidence type="ECO:0000313" key="4">
    <source>
        <dbReference type="EMBL" id="MRH73356.1"/>
    </source>
</evidence>
<feature type="domain" description="DUF4145" evidence="2">
    <location>
        <begin position="93"/>
        <end position="172"/>
    </location>
</feature>
<dbReference type="Pfam" id="PF13643">
    <property type="entry name" value="DUF4145"/>
    <property type="match status" value="1"/>
</dbReference>
<evidence type="ECO:0000313" key="6">
    <source>
        <dbReference type="Proteomes" id="UP000439314"/>
    </source>
</evidence>
<sequence>MQQAYVPPRMHRSAFNCPWCGAYAAQQWSSLRLTAPGGTLEDTPVAAGRCSHCAKRHYWLRVGDTTRMILPEASSAPPCHALMPEAVQADYEEAAAVIGRSPRSAAALLRLALQKLLKELGLPGNSIDADIKALVIAGLPAEVQKALDYCRVIGNEAVHPGEIDLNDTPELAVALFEMLNFIVADRIERPKTIEALYEKIPAQKREWIEQRDRGSKQPAPAPPGDPAPSGSQAPQGSGTAG</sequence>
<dbReference type="Proteomes" id="UP000437931">
    <property type="component" value="Unassembled WGS sequence"/>
</dbReference>
<reference evidence="5 6" key="1">
    <citation type="submission" date="2019-11" db="EMBL/GenBank/DDBJ databases">
        <title>First report of rice panicle blight caused by Xanthomonas sp. in Iran.</title>
        <authorList>
            <person name="Mirghasempour S.A."/>
            <person name="Huang S."/>
            <person name="Brady C.L."/>
            <person name="Studholme D.J."/>
        </authorList>
    </citation>
    <scope>NUCLEOTIDE SEQUENCE [LARGE SCALE GENOMIC DNA]</scope>
    <source>
        <strain evidence="3 6">ASD011</strain>
        <strain evidence="5">SAM114</strain>
    </source>
</reference>
<name>A0A6N7Q3M9_9XANT</name>
<dbReference type="EMBL" id="WJPN01000001">
    <property type="protein sequence ID" value="MRG98853.1"/>
    <property type="molecule type" value="Genomic_DNA"/>
</dbReference>
<protein>
    <submittedName>
        <fullName evidence="3">DUF4145 domain-containing protein</fullName>
    </submittedName>
</protein>
<keyword evidence="5" id="KW-1185">Reference proteome</keyword>
<feature type="region of interest" description="Disordered" evidence="1">
    <location>
        <begin position="206"/>
        <end position="241"/>
    </location>
</feature>
<evidence type="ECO:0000313" key="5">
    <source>
        <dbReference type="Proteomes" id="UP000437931"/>
    </source>
</evidence>
<evidence type="ECO:0000256" key="1">
    <source>
        <dbReference type="SAM" id="MobiDB-lite"/>
    </source>
</evidence>
<evidence type="ECO:0000259" key="2">
    <source>
        <dbReference type="Pfam" id="PF13643"/>
    </source>
</evidence>
<dbReference type="EMBL" id="WJPM01000001">
    <property type="protein sequence ID" value="MRH73356.1"/>
    <property type="molecule type" value="Genomic_DNA"/>
</dbReference>
<comment type="caution">
    <text evidence="3">The sequence shown here is derived from an EMBL/GenBank/DDBJ whole genome shotgun (WGS) entry which is preliminary data.</text>
</comment>
<feature type="compositionally biased region" description="Basic and acidic residues" evidence="1">
    <location>
        <begin position="206"/>
        <end position="215"/>
    </location>
</feature>
<dbReference type="InterPro" id="IPR025285">
    <property type="entry name" value="DUF4145"/>
</dbReference>
<gene>
    <name evidence="3" type="ORF">GIY21_00940</name>
    <name evidence="4" type="ORF">GIY22_01830</name>
</gene>
<organism evidence="3 6">
    <name type="scientific">Xanthomonas sontii</name>
    <dbReference type="NCBI Taxonomy" id="2650745"/>
    <lineage>
        <taxon>Bacteria</taxon>
        <taxon>Pseudomonadati</taxon>
        <taxon>Pseudomonadota</taxon>
        <taxon>Gammaproteobacteria</taxon>
        <taxon>Lysobacterales</taxon>
        <taxon>Lysobacteraceae</taxon>
        <taxon>Xanthomonas</taxon>
    </lineage>
</organism>